<reference evidence="2" key="1">
    <citation type="submission" date="2017-06" db="EMBL/GenBank/DDBJ databases">
        <title>Genome analysis of Fimbriiglobus ruber SP5, the first member of the order Planctomycetales with confirmed chitinolytic capability.</title>
        <authorList>
            <person name="Ravin N.V."/>
            <person name="Rakitin A.L."/>
            <person name="Ivanova A.A."/>
            <person name="Beletsky A.V."/>
            <person name="Kulichevskaya I.S."/>
            <person name="Mardanov A.V."/>
            <person name="Dedysh S.N."/>
        </authorList>
    </citation>
    <scope>NUCLEOTIDE SEQUENCE [LARGE SCALE GENOMIC DNA]</scope>
    <source>
        <strain evidence="2">SP5</strain>
    </source>
</reference>
<evidence type="ECO:0000313" key="2">
    <source>
        <dbReference type="Proteomes" id="UP000214646"/>
    </source>
</evidence>
<gene>
    <name evidence="1" type="ORF">FRUB_05266</name>
</gene>
<dbReference type="AlphaFoldDB" id="A0A225DVX1"/>
<proteinExistence type="predicted"/>
<dbReference type="EMBL" id="NIDE01000008">
    <property type="protein sequence ID" value="OWK40347.1"/>
    <property type="molecule type" value="Genomic_DNA"/>
</dbReference>
<accession>A0A225DVX1</accession>
<comment type="caution">
    <text evidence="1">The sequence shown here is derived from an EMBL/GenBank/DDBJ whole genome shotgun (WGS) entry which is preliminary data.</text>
</comment>
<name>A0A225DVX1_9BACT</name>
<sequence length="56" mass="6601">MIRSRLNETWDDAPKSVRYRAFYCVGMSSEREKVAKDKFHNRTLLTSQQYFGVILG</sequence>
<organism evidence="1 2">
    <name type="scientific">Fimbriiglobus ruber</name>
    <dbReference type="NCBI Taxonomy" id="1908690"/>
    <lineage>
        <taxon>Bacteria</taxon>
        <taxon>Pseudomonadati</taxon>
        <taxon>Planctomycetota</taxon>
        <taxon>Planctomycetia</taxon>
        <taxon>Gemmatales</taxon>
        <taxon>Gemmataceae</taxon>
        <taxon>Fimbriiglobus</taxon>
    </lineage>
</organism>
<evidence type="ECO:0000313" key="1">
    <source>
        <dbReference type="EMBL" id="OWK40347.1"/>
    </source>
</evidence>
<keyword evidence="2" id="KW-1185">Reference proteome</keyword>
<dbReference type="Proteomes" id="UP000214646">
    <property type="component" value="Unassembled WGS sequence"/>
</dbReference>
<protein>
    <submittedName>
        <fullName evidence="1">Uncharacterized protein</fullName>
    </submittedName>
</protein>